<accession>A0A4Y8Q2K8</accession>
<keyword evidence="2" id="KW-1185">Reference proteome</keyword>
<name>A0A4Y8Q2K8_9BACL</name>
<comment type="caution">
    <text evidence="1">The sequence shown here is derived from an EMBL/GenBank/DDBJ whole genome shotgun (WGS) entry which is preliminary data.</text>
</comment>
<dbReference type="OrthoDB" id="2382349at2"/>
<organism evidence="1 2">
    <name type="scientific">Paenibacillus athensensis</name>
    <dbReference type="NCBI Taxonomy" id="1967502"/>
    <lineage>
        <taxon>Bacteria</taxon>
        <taxon>Bacillati</taxon>
        <taxon>Bacillota</taxon>
        <taxon>Bacilli</taxon>
        <taxon>Bacillales</taxon>
        <taxon>Paenibacillaceae</taxon>
        <taxon>Paenibacillus</taxon>
    </lineage>
</organism>
<evidence type="ECO:0000313" key="1">
    <source>
        <dbReference type="EMBL" id="TFE88073.1"/>
    </source>
</evidence>
<dbReference type="EMBL" id="MYFO01000011">
    <property type="protein sequence ID" value="TFE88073.1"/>
    <property type="molecule type" value="Genomic_DNA"/>
</dbReference>
<dbReference type="Proteomes" id="UP000298246">
    <property type="component" value="Unassembled WGS sequence"/>
</dbReference>
<sequence>MPTSGAALTGKEMEYMVDSMSNEDLLIKQCAVAMASSANPQFRQLCSDMLQTHRRHYRMLMGGLEQQLPAAPLQP</sequence>
<proteinExistence type="predicted"/>
<evidence type="ECO:0000313" key="2">
    <source>
        <dbReference type="Proteomes" id="UP000298246"/>
    </source>
</evidence>
<gene>
    <name evidence="1" type="ORF">B5M42_10640</name>
</gene>
<dbReference type="AlphaFoldDB" id="A0A4Y8Q2K8"/>
<protein>
    <recommendedName>
        <fullName evidence="3">Spore coat protein</fullName>
    </recommendedName>
</protein>
<evidence type="ECO:0008006" key="3">
    <source>
        <dbReference type="Google" id="ProtNLM"/>
    </source>
</evidence>
<reference evidence="1 2" key="1">
    <citation type="submission" date="2017-03" db="EMBL/GenBank/DDBJ databases">
        <title>Isolation of Levoglucosan Utilizing Bacteria.</title>
        <authorList>
            <person name="Arya A.S."/>
        </authorList>
    </citation>
    <scope>NUCLEOTIDE SEQUENCE [LARGE SCALE GENOMIC DNA]</scope>
    <source>
        <strain evidence="1 2">MEC069</strain>
    </source>
</reference>